<gene>
    <name evidence="2" type="ORF">AVESOBMORE_97</name>
</gene>
<organism evidence="2 3">
    <name type="scientific">Bacillus phage AvesoBmore</name>
    <dbReference type="NCBI Taxonomy" id="1698451"/>
    <lineage>
        <taxon>Viruses</taxon>
        <taxon>Duplodnaviria</taxon>
        <taxon>Heunggongvirae</taxon>
        <taxon>Uroviricota</taxon>
        <taxon>Caudoviricetes</taxon>
        <taxon>Herelleviridae</taxon>
        <taxon>Bastillevirinae</taxon>
        <taxon>Bequatrovirus</taxon>
        <taxon>Bequatrovirus avesobmore</taxon>
    </lineage>
</organism>
<keyword evidence="3" id="KW-1185">Reference proteome</keyword>
<sequence>MTMLYQTMFEELLVAQGFDGLVTDHKNKLAQTLADRYKLSIFDITPAFILEHHKKLKMQLLDETCENAIKNGFTSVNGHKYRLNDGDQINFLGQKDYLRDEPDVTNVLWRTEDAGYVDHTREDWMVVQKEAFNHKLTQLTKYNTYVQKIKNAVTDKEVYNTNWEN</sequence>
<evidence type="ECO:0000313" key="2">
    <source>
        <dbReference type="EMBL" id="ALA13289.1"/>
    </source>
</evidence>
<dbReference type="Proteomes" id="UP000204647">
    <property type="component" value="Segment"/>
</dbReference>
<dbReference type="RefSeq" id="YP_009206452.1">
    <property type="nucleotide sequence ID" value="NC_028887.1"/>
</dbReference>
<evidence type="ECO:0000259" key="1">
    <source>
        <dbReference type="Pfam" id="PF14301"/>
    </source>
</evidence>
<dbReference type="GeneID" id="26632888"/>
<proteinExistence type="predicted"/>
<dbReference type="EMBL" id="KT307976">
    <property type="protein sequence ID" value="ALA13289.1"/>
    <property type="molecule type" value="Genomic_DNA"/>
</dbReference>
<dbReference type="OrthoDB" id="17977at10239"/>
<protein>
    <recommendedName>
        <fullName evidence="1">DUF4376 domain-containing protein</fullName>
    </recommendedName>
</protein>
<dbReference type="InterPro" id="IPR025484">
    <property type="entry name" value="DUF4376"/>
</dbReference>
<dbReference type="KEGG" id="vg:26632888"/>
<reference evidence="2 3" key="1">
    <citation type="journal article" date="2015" name="Genome Announc.">
        <title>Genome Sequences of Two Bacillus cereus Group Bacteriophages, Eyuki and AvesoBmore.</title>
        <authorList>
            <person name="Erill I."/>
            <person name="Caruso S.M."/>
        </authorList>
    </citation>
    <scope>NUCLEOTIDE SEQUENCE [LARGE SCALE GENOMIC DNA]</scope>
</reference>
<feature type="domain" description="DUF4376" evidence="1">
    <location>
        <begin position="53"/>
        <end position="157"/>
    </location>
</feature>
<dbReference type="Pfam" id="PF14301">
    <property type="entry name" value="DUF4376"/>
    <property type="match status" value="1"/>
</dbReference>
<evidence type="ECO:0000313" key="3">
    <source>
        <dbReference type="Proteomes" id="UP000204647"/>
    </source>
</evidence>
<accession>A0A0K2D0D1</accession>
<name>A0A0K2D0D1_9CAUD</name>